<dbReference type="RefSeq" id="WP_066242648.1">
    <property type="nucleotide sequence ID" value="NZ_LRFC01000028.1"/>
</dbReference>
<gene>
    <name evidence="1" type="ORF">AWM68_20655</name>
</gene>
<comment type="caution">
    <text evidence="1">The sequence shown here is derived from an EMBL/GenBank/DDBJ whole genome shotgun (WGS) entry which is preliminary data.</text>
</comment>
<dbReference type="EMBL" id="LRFC01000028">
    <property type="protein sequence ID" value="KZE65615.1"/>
    <property type="molecule type" value="Genomic_DNA"/>
</dbReference>
<evidence type="ECO:0000313" key="2">
    <source>
        <dbReference type="Proteomes" id="UP000076567"/>
    </source>
</evidence>
<evidence type="ECO:0000313" key="1">
    <source>
        <dbReference type="EMBL" id="KZE65615.1"/>
    </source>
</evidence>
<organism evidence="1 2">
    <name type="scientific">Fictibacillus phosphorivorans</name>
    <dbReference type="NCBI Taxonomy" id="1221500"/>
    <lineage>
        <taxon>Bacteria</taxon>
        <taxon>Bacillati</taxon>
        <taxon>Bacillota</taxon>
        <taxon>Bacilli</taxon>
        <taxon>Bacillales</taxon>
        <taxon>Fictibacillaceae</taxon>
        <taxon>Fictibacillus</taxon>
    </lineage>
</organism>
<accession>A0A165NDW8</accession>
<name>A0A165NDW8_9BACL</name>
<dbReference type="OrthoDB" id="2888532at2"/>
<proteinExistence type="predicted"/>
<reference evidence="2" key="1">
    <citation type="submission" date="2016-01" db="EMBL/GenBank/DDBJ databases">
        <title>Draft genome of Chromobacterium sp. F49.</title>
        <authorList>
            <person name="Hong K.W."/>
        </authorList>
    </citation>
    <scope>NUCLEOTIDE SEQUENCE [LARGE SCALE GENOMIC DNA]</scope>
    <source>
        <strain evidence="2">P7IIIA</strain>
    </source>
</reference>
<dbReference type="Proteomes" id="UP000076567">
    <property type="component" value="Unassembled WGS sequence"/>
</dbReference>
<dbReference type="AlphaFoldDB" id="A0A165NDW8"/>
<keyword evidence="2" id="KW-1185">Reference proteome</keyword>
<sequence>MPIKKSSLVLNTEDPEQNLLHQFVNFLPNGKKRNSSAFLRMLVDREYQKQNQQTSGIKIRFE</sequence>
<protein>
    <submittedName>
        <fullName evidence="1">Uncharacterized protein</fullName>
    </submittedName>
</protein>